<dbReference type="Pfam" id="PF13407">
    <property type="entry name" value="Peripla_BP_4"/>
    <property type="match status" value="1"/>
</dbReference>
<dbReference type="PANTHER" id="PTHR30146">
    <property type="entry name" value="LACI-RELATED TRANSCRIPTIONAL REPRESSOR"/>
    <property type="match status" value="1"/>
</dbReference>
<feature type="domain" description="HTH lacI-type" evidence="4">
    <location>
        <begin position="3"/>
        <end position="57"/>
    </location>
</feature>
<proteinExistence type="predicted"/>
<dbReference type="Gene3D" id="1.10.260.40">
    <property type="entry name" value="lambda repressor-like DNA-binding domains"/>
    <property type="match status" value="1"/>
</dbReference>
<dbReference type="SUPFAM" id="SSF47413">
    <property type="entry name" value="lambda repressor-like DNA-binding domains"/>
    <property type="match status" value="1"/>
</dbReference>
<evidence type="ECO:0000313" key="5">
    <source>
        <dbReference type="EMBL" id="MFC3143026.1"/>
    </source>
</evidence>
<dbReference type="CDD" id="cd06307">
    <property type="entry name" value="PBP1_sugar_binding"/>
    <property type="match status" value="1"/>
</dbReference>
<dbReference type="InterPro" id="IPR025997">
    <property type="entry name" value="SBP_2_dom"/>
</dbReference>
<evidence type="ECO:0000259" key="4">
    <source>
        <dbReference type="PROSITE" id="PS50932"/>
    </source>
</evidence>
<evidence type="ECO:0000256" key="2">
    <source>
        <dbReference type="ARBA" id="ARBA00023125"/>
    </source>
</evidence>
<dbReference type="Gene3D" id="3.40.50.2300">
    <property type="match status" value="2"/>
</dbReference>
<dbReference type="CDD" id="cd01392">
    <property type="entry name" value="HTH_LacI"/>
    <property type="match status" value="1"/>
</dbReference>
<evidence type="ECO:0000256" key="3">
    <source>
        <dbReference type="ARBA" id="ARBA00023163"/>
    </source>
</evidence>
<dbReference type="Proteomes" id="UP001595632">
    <property type="component" value="Unassembled WGS sequence"/>
</dbReference>
<keyword evidence="1" id="KW-0805">Transcription regulation</keyword>
<dbReference type="SUPFAM" id="SSF53822">
    <property type="entry name" value="Periplasmic binding protein-like I"/>
    <property type="match status" value="1"/>
</dbReference>
<dbReference type="InterPro" id="IPR000843">
    <property type="entry name" value="HTH_LacI"/>
</dbReference>
<comment type="caution">
    <text evidence="5">The sequence shown here is derived from an EMBL/GenBank/DDBJ whole genome shotgun (WGS) entry which is preliminary data.</text>
</comment>
<keyword evidence="6" id="KW-1185">Reference proteome</keyword>
<gene>
    <name evidence="5" type="ORF">ACFOGP_09920</name>
</gene>
<dbReference type="RefSeq" id="WP_275633005.1">
    <property type="nucleotide sequence ID" value="NZ_JARGYD010000004.1"/>
</dbReference>
<evidence type="ECO:0000256" key="1">
    <source>
        <dbReference type="ARBA" id="ARBA00023015"/>
    </source>
</evidence>
<reference evidence="6" key="1">
    <citation type="journal article" date="2019" name="Int. J. Syst. Evol. Microbiol.">
        <title>The Global Catalogue of Microorganisms (GCM) 10K type strain sequencing project: providing services to taxonomists for standard genome sequencing and annotation.</title>
        <authorList>
            <consortium name="The Broad Institute Genomics Platform"/>
            <consortium name="The Broad Institute Genome Sequencing Center for Infectious Disease"/>
            <person name="Wu L."/>
            <person name="Ma J."/>
        </authorList>
    </citation>
    <scope>NUCLEOTIDE SEQUENCE [LARGE SCALE GENOMIC DNA]</scope>
    <source>
        <strain evidence="6">KCTC 52366</strain>
    </source>
</reference>
<accession>A0ABV7GRA9</accession>
<sequence>MRPTTKDLAKAAGVSLATVDRVLNRRPGVRKETVDAVTAAIEEIGFERNISAANLARSRRYRFEFLLPTAGDQFLETLASRIEEARIAFAAEHTEVRFRRVLSDDPHQIAAELARLGPDEVDGIAIMAPEAPQVRDATHRLYERGVKVVQFVAGQLGGPEVDFVGVDNNAAGATAGRLMGKFCGGRPGRVLVIADTMNARDNVERRQGFDRILTTDYPDLSALPSLETHGDPARTRRIVANLFENFRDIAGVYVLSSETRVALEAVSAVTDLRRTQVIAHERTAFNIAGLRSGELDAVIAQNPGHLVRSAIRVLRARCDGREPIASQEEIRIEILIRENLGHEDPDHSVARD</sequence>
<dbReference type="GO" id="GO:0003677">
    <property type="term" value="F:DNA binding"/>
    <property type="evidence" value="ECO:0007669"/>
    <property type="project" value="UniProtKB-KW"/>
</dbReference>
<dbReference type="InterPro" id="IPR028082">
    <property type="entry name" value="Peripla_BP_I"/>
</dbReference>
<keyword evidence="2 5" id="KW-0238">DNA-binding</keyword>
<dbReference type="Pfam" id="PF00356">
    <property type="entry name" value="LacI"/>
    <property type="match status" value="1"/>
</dbReference>
<name>A0ABV7GRA9_9RHOB</name>
<dbReference type="SMART" id="SM00354">
    <property type="entry name" value="HTH_LACI"/>
    <property type="match status" value="1"/>
</dbReference>
<protein>
    <submittedName>
        <fullName evidence="5">LacI family DNA-binding transcriptional regulator</fullName>
    </submittedName>
</protein>
<dbReference type="PANTHER" id="PTHR30146:SF152">
    <property type="entry name" value="TRANSCRIPTIONAL REGULATORY PROTEIN"/>
    <property type="match status" value="1"/>
</dbReference>
<dbReference type="EMBL" id="JBHRTB010000010">
    <property type="protein sequence ID" value="MFC3143026.1"/>
    <property type="molecule type" value="Genomic_DNA"/>
</dbReference>
<dbReference type="PROSITE" id="PS50932">
    <property type="entry name" value="HTH_LACI_2"/>
    <property type="match status" value="1"/>
</dbReference>
<organism evidence="5 6">
    <name type="scientific">Psychromarinibacter halotolerans</name>
    <dbReference type="NCBI Taxonomy" id="1775175"/>
    <lineage>
        <taxon>Bacteria</taxon>
        <taxon>Pseudomonadati</taxon>
        <taxon>Pseudomonadota</taxon>
        <taxon>Alphaproteobacteria</taxon>
        <taxon>Rhodobacterales</taxon>
        <taxon>Paracoccaceae</taxon>
        <taxon>Psychromarinibacter</taxon>
    </lineage>
</organism>
<dbReference type="InterPro" id="IPR010982">
    <property type="entry name" value="Lambda_DNA-bd_dom_sf"/>
</dbReference>
<keyword evidence="3" id="KW-0804">Transcription</keyword>
<evidence type="ECO:0000313" key="6">
    <source>
        <dbReference type="Proteomes" id="UP001595632"/>
    </source>
</evidence>